<evidence type="ECO:0000313" key="2">
    <source>
        <dbReference type="Proteomes" id="UP000053558"/>
    </source>
</evidence>
<dbReference type="AlphaFoldDB" id="A0A5M3M8F0"/>
<gene>
    <name evidence="1" type="ORF">CONPUDRAFT_66139</name>
</gene>
<dbReference type="KEGG" id="cput:CONPUDRAFT_66139"/>
<organism evidence="1 2">
    <name type="scientific">Coniophora puteana (strain RWD-64-598)</name>
    <name type="common">Brown rot fungus</name>
    <dbReference type="NCBI Taxonomy" id="741705"/>
    <lineage>
        <taxon>Eukaryota</taxon>
        <taxon>Fungi</taxon>
        <taxon>Dikarya</taxon>
        <taxon>Basidiomycota</taxon>
        <taxon>Agaricomycotina</taxon>
        <taxon>Agaricomycetes</taxon>
        <taxon>Agaricomycetidae</taxon>
        <taxon>Boletales</taxon>
        <taxon>Coniophorineae</taxon>
        <taxon>Coniophoraceae</taxon>
        <taxon>Coniophora</taxon>
    </lineage>
</organism>
<reference evidence="2" key="1">
    <citation type="journal article" date="2012" name="Science">
        <title>The Paleozoic origin of enzymatic lignin decomposition reconstructed from 31 fungal genomes.</title>
        <authorList>
            <person name="Floudas D."/>
            <person name="Binder M."/>
            <person name="Riley R."/>
            <person name="Barry K."/>
            <person name="Blanchette R.A."/>
            <person name="Henrissat B."/>
            <person name="Martinez A.T."/>
            <person name="Otillar R."/>
            <person name="Spatafora J.W."/>
            <person name="Yadav J.S."/>
            <person name="Aerts A."/>
            <person name="Benoit I."/>
            <person name="Boyd A."/>
            <person name="Carlson A."/>
            <person name="Copeland A."/>
            <person name="Coutinho P.M."/>
            <person name="de Vries R.P."/>
            <person name="Ferreira P."/>
            <person name="Findley K."/>
            <person name="Foster B."/>
            <person name="Gaskell J."/>
            <person name="Glotzer D."/>
            <person name="Gorecki P."/>
            <person name="Heitman J."/>
            <person name="Hesse C."/>
            <person name="Hori C."/>
            <person name="Igarashi K."/>
            <person name="Jurgens J.A."/>
            <person name="Kallen N."/>
            <person name="Kersten P."/>
            <person name="Kohler A."/>
            <person name="Kuees U."/>
            <person name="Kumar T.K.A."/>
            <person name="Kuo A."/>
            <person name="LaButti K."/>
            <person name="Larrondo L.F."/>
            <person name="Lindquist E."/>
            <person name="Ling A."/>
            <person name="Lombard V."/>
            <person name="Lucas S."/>
            <person name="Lundell T."/>
            <person name="Martin R."/>
            <person name="McLaughlin D.J."/>
            <person name="Morgenstern I."/>
            <person name="Morin E."/>
            <person name="Murat C."/>
            <person name="Nagy L.G."/>
            <person name="Nolan M."/>
            <person name="Ohm R.A."/>
            <person name="Patyshakuliyeva A."/>
            <person name="Rokas A."/>
            <person name="Ruiz-Duenas F.J."/>
            <person name="Sabat G."/>
            <person name="Salamov A."/>
            <person name="Samejima M."/>
            <person name="Schmutz J."/>
            <person name="Slot J.C."/>
            <person name="St John F."/>
            <person name="Stenlid J."/>
            <person name="Sun H."/>
            <person name="Sun S."/>
            <person name="Syed K."/>
            <person name="Tsang A."/>
            <person name="Wiebenga A."/>
            <person name="Young D."/>
            <person name="Pisabarro A."/>
            <person name="Eastwood D.C."/>
            <person name="Martin F."/>
            <person name="Cullen D."/>
            <person name="Grigoriev I.V."/>
            <person name="Hibbett D.S."/>
        </authorList>
    </citation>
    <scope>NUCLEOTIDE SEQUENCE [LARGE SCALE GENOMIC DNA]</scope>
    <source>
        <strain evidence="2">RWD-64-598 SS2</strain>
    </source>
</reference>
<dbReference type="Proteomes" id="UP000053558">
    <property type="component" value="Unassembled WGS sequence"/>
</dbReference>
<sequence length="65" mass="7771">MPIRDVRTRWNSTHAMMGRALTLKNAIDVWVFQYEDLRPLLLSKSEWEMVNSLHCLLEVCTFQLY</sequence>
<accession>A0A5M3M8F0</accession>
<name>A0A5M3M8F0_CONPW</name>
<dbReference type="EMBL" id="JH711589">
    <property type="protein sequence ID" value="EIW75323.1"/>
    <property type="molecule type" value="Genomic_DNA"/>
</dbReference>
<dbReference type="OrthoDB" id="2666914at2759"/>
<dbReference type="RefSeq" id="XP_007774470.1">
    <property type="nucleotide sequence ID" value="XM_007776280.1"/>
</dbReference>
<dbReference type="GeneID" id="19208483"/>
<comment type="caution">
    <text evidence="1">The sequence shown here is derived from an EMBL/GenBank/DDBJ whole genome shotgun (WGS) entry which is preliminary data.</text>
</comment>
<evidence type="ECO:0000313" key="1">
    <source>
        <dbReference type="EMBL" id="EIW75323.1"/>
    </source>
</evidence>
<keyword evidence="2" id="KW-1185">Reference proteome</keyword>
<proteinExistence type="predicted"/>
<protein>
    <submittedName>
        <fullName evidence="1">Uncharacterized protein</fullName>
    </submittedName>
</protein>